<organism evidence="8 9">
    <name type="scientific">Riccia sorocarpa</name>
    <dbReference type="NCBI Taxonomy" id="122646"/>
    <lineage>
        <taxon>Eukaryota</taxon>
        <taxon>Viridiplantae</taxon>
        <taxon>Streptophyta</taxon>
        <taxon>Embryophyta</taxon>
        <taxon>Marchantiophyta</taxon>
        <taxon>Marchantiopsida</taxon>
        <taxon>Marchantiidae</taxon>
        <taxon>Marchantiales</taxon>
        <taxon>Ricciaceae</taxon>
        <taxon>Riccia</taxon>
    </lineage>
</organism>
<dbReference type="Gene3D" id="3.40.50.300">
    <property type="entry name" value="P-loop containing nucleotide triphosphate hydrolases"/>
    <property type="match status" value="1"/>
</dbReference>
<keyword evidence="9" id="KW-1185">Reference proteome</keyword>
<keyword evidence="5" id="KW-0496">Mitochondrion</keyword>
<comment type="caution">
    <text evidence="8">The sequence shown here is derived from an EMBL/GenBank/DDBJ whole genome shotgun (WGS) entry which is preliminary data.</text>
</comment>
<evidence type="ECO:0000259" key="7">
    <source>
        <dbReference type="Pfam" id="PF13401"/>
    </source>
</evidence>
<feature type="domain" description="ORC1/DEAH AAA+ ATPase" evidence="7">
    <location>
        <begin position="320"/>
        <end position="423"/>
    </location>
</feature>
<dbReference type="GO" id="GO:0005783">
    <property type="term" value="C:endoplasmic reticulum"/>
    <property type="evidence" value="ECO:0007669"/>
    <property type="project" value="UniProtKB-SubCell"/>
</dbReference>
<dbReference type="EMBL" id="JBJQOH010000004">
    <property type="protein sequence ID" value="KAL3687383.1"/>
    <property type="molecule type" value="Genomic_DNA"/>
</dbReference>
<evidence type="ECO:0000256" key="1">
    <source>
        <dbReference type="ARBA" id="ARBA00004173"/>
    </source>
</evidence>
<dbReference type="Proteomes" id="UP001633002">
    <property type="component" value="Unassembled WGS sequence"/>
</dbReference>
<name>A0ABD3H7X1_9MARC</name>
<dbReference type="GO" id="GO:0005739">
    <property type="term" value="C:mitochondrion"/>
    <property type="evidence" value="ECO:0007669"/>
    <property type="project" value="UniProtKB-SubCell"/>
</dbReference>
<keyword evidence="4" id="KW-0256">Endoplasmic reticulum</keyword>
<evidence type="ECO:0000313" key="9">
    <source>
        <dbReference type="Proteomes" id="UP001633002"/>
    </source>
</evidence>
<evidence type="ECO:0000313" key="8">
    <source>
        <dbReference type="EMBL" id="KAL3687383.1"/>
    </source>
</evidence>
<sequence length="1060" mass="119684">MALCMCVMKQVNDAVFRAYPKEIKDWTPTIQIVFFHGLTRPEQEDSYIMTWTTMLESGDAGVCWPAVWLPSRFSGAGIYLVSYDSSRRTDAQNGRSDLFGAAESVLWNLLDAGIGQFSQCPVILVGHDLGGLLIKKICCDADRSGTRSGRRARKALFLKQLKGIYFLAVPHSGIPLSEDRDQRSKIYAAMAELGEEVARLNHLFRDLEHSWKSFTVYATHAHETEPHYCLKEASARNGADVFLSIATDGEQITRPKDENSGCFPSLRDFIEDVLSEFKSQNVLSRKRQEKYERPRLPFTRDPLYVPIEGTIQKVKEYLLTEKVVLVCGEAGIGKTSLAKYLALEYEDDFKKQKGDEAVFRHGCCFVECGPGVEVVKVQRALLYRLLGKNRARKYDRQDDPRILKQVLEDHLQELDVLIILDNLWDDYLLECLVVDGKMVKYLVTGQQCHRQRVDSCEVKICRMDDIGEDYGKKIFARRMRFQDGLIPENLQCIVIKILEETGCNPLALDTLSLTVREKRRTETREWLEILKHIHLYLERSGHSDTSTTYPRGFFASMMFAVERLTDGRRSITCYSPRKGPVVSVREKIDSHLFGLSSSGLSAQALGFLYGESNTRAKIAAHRGISASRLSSRFRTLEAARELLLPFVPSFANVNRFHHRSNKARRKMFKELVLEGKLQTEVISELFDTPSSEFNASRVLMELFLAMNPGFLAMDAESSFDFSHSDDAFGPVDESMWQELQKSIEDTACITNRMYASTAGSRPYLKLGPGAIEAMVTSLSAINSRTEEAQFEAIAIFAFTVLASDDPKSLFVFDATESLLGVLQGDKEPSSGSKVDGVNLVRLSEILVLLALRHGFINGLQMDATLLESYKFKVLVEKAMTTLVVQRALEFDHRSLSRCALRTITHIVYQLKAASWPRPRKFPPEVLEKLDSIWKDGPLLAETFAIVKSEEIWFYGGVSGYQKEVLSFLNHSHLARSLVTYCEDTITVRVLTVKDSGDRLFTDFRCKLPSAHTYRPTLLDISAVLNLGPGKQHLMGLDTEETLACIRKSHTIVLGYCKVNV</sequence>
<dbReference type="GO" id="GO:0016020">
    <property type="term" value="C:membrane"/>
    <property type="evidence" value="ECO:0007669"/>
    <property type="project" value="UniProtKB-SubCell"/>
</dbReference>
<dbReference type="Pfam" id="PF13401">
    <property type="entry name" value="AAA_22"/>
    <property type="match status" value="1"/>
</dbReference>
<dbReference type="InterPro" id="IPR027417">
    <property type="entry name" value="P-loop_NTPase"/>
</dbReference>
<evidence type="ECO:0000256" key="4">
    <source>
        <dbReference type="ARBA" id="ARBA00022824"/>
    </source>
</evidence>
<evidence type="ECO:0000256" key="2">
    <source>
        <dbReference type="ARBA" id="ARBA00004240"/>
    </source>
</evidence>
<dbReference type="SUPFAM" id="SSF52540">
    <property type="entry name" value="P-loop containing nucleoside triphosphate hydrolases"/>
    <property type="match status" value="1"/>
</dbReference>
<dbReference type="PRINTS" id="PR00364">
    <property type="entry name" value="DISEASERSIST"/>
</dbReference>
<evidence type="ECO:0000256" key="3">
    <source>
        <dbReference type="ARBA" id="ARBA00004370"/>
    </source>
</evidence>
<proteinExistence type="predicted"/>
<protein>
    <recommendedName>
        <fullName evidence="7">ORC1/DEAH AAA+ ATPase domain-containing protein</fullName>
    </recommendedName>
</protein>
<gene>
    <name evidence="8" type="ORF">R1sor_013692</name>
</gene>
<dbReference type="PANTHER" id="PTHR48182:SF2">
    <property type="entry name" value="PROTEIN SERAC1"/>
    <property type="match status" value="1"/>
</dbReference>
<evidence type="ECO:0000256" key="6">
    <source>
        <dbReference type="ARBA" id="ARBA00023136"/>
    </source>
</evidence>
<dbReference type="PANTHER" id="PTHR48182">
    <property type="entry name" value="PROTEIN SERAC1"/>
    <property type="match status" value="1"/>
</dbReference>
<dbReference type="SUPFAM" id="SSF53474">
    <property type="entry name" value="alpha/beta-Hydrolases"/>
    <property type="match status" value="1"/>
</dbReference>
<keyword evidence="6" id="KW-0472">Membrane</keyword>
<dbReference type="InterPro" id="IPR049945">
    <property type="entry name" value="AAA_22"/>
</dbReference>
<dbReference type="InterPro" id="IPR029058">
    <property type="entry name" value="AB_hydrolase_fold"/>
</dbReference>
<reference evidence="8 9" key="1">
    <citation type="submission" date="2024-09" db="EMBL/GenBank/DDBJ databases">
        <title>Chromosome-scale assembly of Riccia sorocarpa.</title>
        <authorList>
            <person name="Paukszto L."/>
        </authorList>
    </citation>
    <scope>NUCLEOTIDE SEQUENCE [LARGE SCALE GENOMIC DNA]</scope>
    <source>
        <strain evidence="8">LP-2024</strain>
        <tissue evidence="8">Aerial parts of the thallus</tissue>
    </source>
</reference>
<comment type="subcellular location">
    <subcellularLocation>
        <location evidence="2">Endoplasmic reticulum</location>
    </subcellularLocation>
    <subcellularLocation>
        <location evidence="3">Membrane</location>
    </subcellularLocation>
    <subcellularLocation>
        <location evidence="1">Mitochondrion</location>
    </subcellularLocation>
</comment>
<dbReference type="InterPro" id="IPR052374">
    <property type="entry name" value="SERAC1"/>
</dbReference>
<accession>A0ABD3H7X1</accession>
<dbReference type="AlphaFoldDB" id="A0ABD3H7X1"/>
<evidence type="ECO:0000256" key="5">
    <source>
        <dbReference type="ARBA" id="ARBA00023128"/>
    </source>
</evidence>
<dbReference type="Gene3D" id="3.40.50.1820">
    <property type="entry name" value="alpha/beta hydrolase"/>
    <property type="match status" value="1"/>
</dbReference>